<dbReference type="Proteomes" id="UP000245462">
    <property type="component" value="Unassembled WGS sequence"/>
</dbReference>
<feature type="signal peptide" evidence="2">
    <location>
        <begin position="1"/>
        <end position="21"/>
    </location>
</feature>
<dbReference type="GO" id="GO:0004177">
    <property type="term" value="F:aminopeptidase activity"/>
    <property type="evidence" value="ECO:0007669"/>
    <property type="project" value="UniProtKB-KW"/>
</dbReference>
<gene>
    <name evidence="4" type="ORF">C7382_101113</name>
</gene>
<keyword evidence="5" id="KW-1185">Reference proteome</keyword>
<organism evidence="4 5">
    <name type="scientific">Porphyromonas loveana</name>
    <dbReference type="NCBI Taxonomy" id="1884669"/>
    <lineage>
        <taxon>Bacteria</taxon>
        <taxon>Pseudomonadati</taxon>
        <taxon>Bacteroidota</taxon>
        <taxon>Bacteroidia</taxon>
        <taxon>Bacteroidales</taxon>
        <taxon>Porphyromonadaceae</taxon>
        <taxon>Porphyromonas</taxon>
    </lineage>
</organism>
<dbReference type="SUPFAM" id="SSF53474">
    <property type="entry name" value="alpha/beta-Hydrolases"/>
    <property type="match status" value="1"/>
</dbReference>
<dbReference type="AlphaFoldDB" id="A0A2U1FSU3"/>
<reference evidence="4 5" key="1">
    <citation type="submission" date="2018-04" db="EMBL/GenBank/DDBJ databases">
        <title>Genomic Encyclopedia of Type Strains, Phase IV (KMG-IV): sequencing the most valuable type-strain genomes for metagenomic binning, comparative biology and taxonomic classification.</title>
        <authorList>
            <person name="Goeker M."/>
        </authorList>
    </citation>
    <scope>NUCLEOTIDE SEQUENCE [LARGE SCALE GENOMIC DNA]</scope>
    <source>
        <strain evidence="4 5">DSM 28520</strain>
    </source>
</reference>
<keyword evidence="2" id="KW-0732">Signal</keyword>
<keyword evidence="4" id="KW-0645">Protease</keyword>
<dbReference type="EMBL" id="QEKY01000001">
    <property type="protein sequence ID" value="PVZ15182.1"/>
    <property type="molecule type" value="Genomic_DNA"/>
</dbReference>
<dbReference type="InterPro" id="IPR029058">
    <property type="entry name" value="AB_hydrolase_fold"/>
</dbReference>
<dbReference type="Pfam" id="PF00326">
    <property type="entry name" value="Peptidase_S9"/>
    <property type="match status" value="1"/>
</dbReference>
<keyword evidence="1" id="KW-0378">Hydrolase</keyword>
<evidence type="ECO:0000313" key="4">
    <source>
        <dbReference type="EMBL" id="PVZ15182.1"/>
    </source>
</evidence>
<dbReference type="GO" id="GO:0004252">
    <property type="term" value="F:serine-type endopeptidase activity"/>
    <property type="evidence" value="ECO:0007669"/>
    <property type="project" value="TreeGrafter"/>
</dbReference>
<dbReference type="OrthoDB" id="9812921at2"/>
<dbReference type="PANTHER" id="PTHR42776:SF27">
    <property type="entry name" value="DIPEPTIDYL PEPTIDASE FAMILY MEMBER 6"/>
    <property type="match status" value="1"/>
</dbReference>
<dbReference type="PANTHER" id="PTHR42776">
    <property type="entry name" value="SERINE PEPTIDASE S9 FAMILY MEMBER"/>
    <property type="match status" value="1"/>
</dbReference>
<dbReference type="InterPro" id="IPR001375">
    <property type="entry name" value="Peptidase_S9_cat"/>
</dbReference>
<dbReference type="RefSeq" id="WP_116678367.1">
    <property type="nucleotide sequence ID" value="NZ_QEKY01000001.1"/>
</dbReference>
<accession>A0A2U1FSU3</accession>
<name>A0A2U1FSU3_9PORP</name>
<comment type="caution">
    <text evidence="4">The sequence shown here is derived from an EMBL/GenBank/DDBJ whole genome shotgun (WGS) entry which is preliminary data.</text>
</comment>
<protein>
    <submittedName>
        <fullName evidence="4">Dipeptidyl aminopeptidase/acylaminoacyl peptidase</fullName>
    </submittedName>
</protein>
<proteinExistence type="predicted"/>
<dbReference type="SUPFAM" id="SSF82171">
    <property type="entry name" value="DPP6 N-terminal domain-like"/>
    <property type="match status" value="1"/>
</dbReference>
<evidence type="ECO:0000256" key="1">
    <source>
        <dbReference type="ARBA" id="ARBA00022801"/>
    </source>
</evidence>
<dbReference type="GO" id="GO:0006508">
    <property type="term" value="P:proteolysis"/>
    <property type="evidence" value="ECO:0007669"/>
    <property type="project" value="InterPro"/>
</dbReference>
<feature type="domain" description="Peptidase S9 prolyl oligopeptidase catalytic" evidence="3">
    <location>
        <begin position="624"/>
        <end position="829"/>
    </location>
</feature>
<evidence type="ECO:0000256" key="2">
    <source>
        <dbReference type="SAM" id="SignalP"/>
    </source>
</evidence>
<dbReference type="GeneID" id="94549816"/>
<keyword evidence="4" id="KW-0031">Aminopeptidase</keyword>
<feature type="chain" id="PRO_5015427233" evidence="2">
    <location>
        <begin position="22"/>
        <end position="843"/>
    </location>
</feature>
<evidence type="ECO:0000259" key="3">
    <source>
        <dbReference type="Pfam" id="PF00326"/>
    </source>
</evidence>
<evidence type="ECO:0000313" key="5">
    <source>
        <dbReference type="Proteomes" id="UP000245462"/>
    </source>
</evidence>
<dbReference type="Gene3D" id="3.40.50.1820">
    <property type="entry name" value="alpha/beta hydrolase"/>
    <property type="match status" value="1"/>
</dbReference>
<sequence length="843" mass="94452">MKKQLLLVWVLAAAATCAVQGQTLQRAKVGGPWPVRAAILTDTVGMNGAKYNPSDLLRQSYDVTGKSLREITADKEGRFVGQRSSTSKASTSEMTVYTFSLTAERFAKGDIEVYGQGRMSLWQDNKQIGISEGTNAKGDSTVRFTAPLTLVPGTHEFVLKSLLLEGDSTLTDVRLVLKPKTARDSTVLYPNYTGKRRLTLDYMMNGTFIGGGSLSPSGKYVVTSYRVGRDNKAAVTYSQLRDAKGRVLTDINDRDVIGWMPHEDLLMAIRKEGNVKRLIAFDPMGQSERTLIADMPETSFRMSPDGKYFIFMKEEKGPGKDALFVRNIDPDDRQNGWRNRAQLFLLNAENGVYSPLTFGYSNTYIYDIAPDSKRVLLGTLSTDWTKSPYRFVTVTEYHLETGKIDTLVVRDPSIDQLQYTPDGKRLVVTAAADAFGGAGVNLPTGMTVNGYDKQFFLFDIATRKVTPLTKNFDPSVQSGRFDNKNGYYYFIAEKGARKALYRLNLSSQEIREIQTGEDVVRWFAVAADNGALWYAGQSANNADRLYRLDGNRGQLVWDLSAEKLANVDFTPARDWNYTAPDGTVVEGWYYLPPQFDPMKKYPMLVYYYGGTSPTSRTLEGHYSLAMYAAQGYVVYTLNPSGSTGYGQEYAARHVNAWGDRTADEIIGATKEFVRQHNFVDGKKIGCFGASYGGFMTQYLQTKTDIFAAAVSHAGISSISNYWGSGYWGMGYSTVASAGSYPWNNPELYANHSPLFRADKIHTPLLLLHGSVDTNVPKAESVNLYNALKILGREVEFIEFTEQDHFILEPERRIRWTNSIFAWFARWLQDDPTWWNELYPPTNL</sequence>